<dbReference type="InterPro" id="IPR007899">
    <property type="entry name" value="CHAD_dom"/>
</dbReference>
<dbReference type="SUPFAM" id="SSF55154">
    <property type="entry name" value="CYTH-like phosphatases"/>
    <property type="match status" value="1"/>
</dbReference>
<evidence type="ECO:0000313" key="4">
    <source>
        <dbReference type="EMBL" id="CAB4943092.1"/>
    </source>
</evidence>
<organism evidence="4">
    <name type="scientific">freshwater metagenome</name>
    <dbReference type="NCBI Taxonomy" id="449393"/>
    <lineage>
        <taxon>unclassified sequences</taxon>
        <taxon>metagenomes</taxon>
        <taxon>ecological metagenomes</taxon>
    </lineage>
</organism>
<dbReference type="PANTHER" id="PTHR39339">
    <property type="entry name" value="SLR1444 PROTEIN"/>
    <property type="match status" value="1"/>
</dbReference>
<dbReference type="Pfam" id="PF05235">
    <property type="entry name" value="CHAD"/>
    <property type="match status" value="1"/>
</dbReference>
<reference evidence="4" key="1">
    <citation type="submission" date="2020-05" db="EMBL/GenBank/DDBJ databases">
        <authorList>
            <person name="Chiriac C."/>
            <person name="Salcher M."/>
            <person name="Ghai R."/>
            <person name="Kavagutti S V."/>
        </authorList>
    </citation>
    <scope>NUCLEOTIDE SEQUENCE</scope>
</reference>
<dbReference type="PROSITE" id="PS51708">
    <property type="entry name" value="CHAD"/>
    <property type="match status" value="1"/>
</dbReference>
<protein>
    <submittedName>
        <fullName evidence="4">Unannotated protein</fullName>
    </submittedName>
</protein>
<dbReference type="Gene3D" id="2.40.320.10">
    <property type="entry name" value="Hypothetical Protein Pfu-838710-001"/>
    <property type="match status" value="1"/>
</dbReference>
<evidence type="ECO:0000256" key="1">
    <source>
        <dbReference type="SAM" id="MobiDB-lite"/>
    </source>
</evidence>
<dbReference type="PROSITE" id="PS51707">
    <property type="entry name" value="CYTH"/>
    <property type="match status" value="1"/>
</dbReference>
<dbReference type="PANTHER" id="PTHR39339:SF1">
    <property type="entry name" value="CHAD DOMAIN-CONTAINING PROTEIN"/>
    <property type="match status" value="1"/>
</dbReference>
<dbReference type="Pfam" id="PF01928">
    <property type="entry name" value="CYTH"/>
    <property type="match status" value="1"/>
</dbReference>
<dbReference type="SMART" id="SM00880">
    <property type="entry name" value="CHAD"/>
    <property type="match status" value="1"/>
</dbReference>
<dbReference type="EMBL" id="CAFBNF010000094">
    <property type="protein sequence ID" value="CAB4943092.1"/>
    <property type="molecule type" value="Genomic_DNA"/>
</dbReference>
<feature type="compositionally biased region" description="Pro residues" evidence="1">
    <location>
        <begin position="26"/>
        <end position="37"/>
    </location>
</feature>
<feature type="region of interest" description="Disordered" evidence="1">
    <location>
        <begin position="229"/>
        <end position="258"/>
    </location>
</feature>
<dbReference type="CDD" id="cd07374">
    <property type="entry name" value="CYTH-like_Pase"/>
    <property type="match status" value="1"/>
</dbReference>
<feature type="domain" description="CHAD" evidence="3">
    <location>
        <begin position="255"/>
        <end position="536"/>
    </location>
</feature>
<feature type="region of interest" description="Disordered" evidence="1">
    <location>
        <begin position="1"/>
        <end position="43"/>
    </location>
</feature>
<dbReference type="AlphaFoldDB" id="A0A6J7JLW3"/>
<evidence type="ECO:0000259" key="2">
    <source>
        <dbReference type="PROSITE" id="PS51707"/>
    </source>
</evidence>
<name>A0A6J7JLW3_9ZZZZ</name>
<dbReference type="SMART" id="SM01118">
    <property type="entry name" value="CYTH"/>
    <property type="match status" value="1"/>
</dbReference>
<sequence length="544" mass="59581">MTDVEAPSELPVEVDQVLIPAEDGDPPPPQPDVPAPPAATTEREIERKLRVPALFTMPPIVGENTGVSRVVARPPIVLSATYFDTDDLRLARWGITLRRREGGGDAGWHLKLPVAGGHSGDRDEVQLPLSAGEPISPPRELTHLVTALVRGVSLRPVAALRTERTPFLLRSPDDRLLAELVDDVVSVLDGERVAGRFREIEVEARDATAADLDTILAVLQAAGAEPGTTSKAAHALGPRATAPPDVPVPSAPTPRGPSSVAVHAHLLTQTRRLLLNDVRMRRDLPDAVHQMRVAARRLRSSLRTFRPLLNRDWADSLRDDLGWVAEELGLIRDTEVLLKRLVAHCDQIPDPTSREATRSLVTDTLTKALDSSRESALTALGSPRYLAVLEHLVTSAREPRFTEIATRSARKVLPELSWKAWSQLRDEASGLDHDVAAEQWHRTRITAKRARYAAEALEPVFGSEATLLATSLEDVTELLGEHQDSSVARDLIVDLAHQPGLGGPEGWGLGLLHGIEVQCERDARDRFPSVWERAMQAHQRSPLR</sequence>
<dbReference type="InterPro" id="IPR033469">
    <property type="entry name" value="CYTH-like_dom_sf"/>
</dbReference>
<dbReference type="Gene3D" id="1.40.20.10">
    <property type="entry name" value="CHAD domain"/>
    <property type="match status" value="1"/>
</dbReference>
<proteinExistence type="predicted"/>
<feature type="domain" description="CYTH" evidence="2">
    <location>
        <begin position="42"/>
        <end position="242"/>
    </location>
</feature>
<feature type="compositionally biased region" description="Pro residues" evidence="1">
    <location>
        <begin position="244"/>
        <end position="255"/>
    </location>
</feature>
<dbReference type="InterPro" id="IPR038186">
    <property type="entry name" value="CHAD_dom_sf"/>
</dbReference>
<dbReference type="InterPro" id="IPR023577">
    <property type="entry name" value="CYTH_domain"/>
</dbReference>
<evidence type="ECO:0000259" key="3">
    <source>
        <dbReference type="PROSITE" id="PS51708"/>
    </source>
</evidence>
<gene>
    <name evidence="4" type="ORF">UFOPK3773_00971</name>
</gene>
<accession>A0A6J7JLW3</accession>